<dbReference type="STRING" id="357750.A0A2S6BRZ8"/>
<comment type="caution">
    <text evidence="11">The sequence shown here is derived from an EMBL/GenBank/DDBJ whole genome shotgun (WGS) entry which is preliminary data.</text>
</comment>
<dbReference type="PRINTS" id="PR00734">
    <property type="entry name" value="GLHYDRLASE7"/>
</dbReference>
<keyword evidence="4 9" id="KW-0378">Hydrolase</keyword>
<organism evidence="11 12">
    <name type="scientific">Cercospora berteroae</name>
    <dbReference type="NCBI Taxonomy" id="357750"/>
    <lineage>
        <taxon>Eukaryota</taxon>
        <taxon>Fungi</taxon>
        <taxon>Dikarya</taxon>
        <taxon>Ascomycota</taxon>
        <taxon>Pezizomycotina</taxon>
        <taxon>Dothideomycetes</taxon>
        <taxon>Dothideomycetidae</taxon>
        <taxon>Mycosphaerellales</taxon>
        <taxon>Mycosphaerellaceae</taxon>
        <taxon>Cercospora</taxon>
    </lineage>
</organism>
<keyword evidence="6" id="KW-0119">Carbohydrate metabolism</keyword>
<dbReference type="OrthoDB" id="412382at2759"/>
<feature type="chain" id="PRO_5015417884" description="Glucanase" evidence="10">
    <location>
        <begin position="19"/>
        <end position="447"/>
    </location>
</feature>
<name>A0A2S6BRZ8_9PEZI</name>
<keyword evidence="3 10" id="KW-0732">Signal</keyword>
<comment type="similarity">
    <text evidence="2 9">Belongs to the glycosyl hydrolase 7 (cellulase C) family.</text>
</comment>
<evidence type="ECO:0000256" key="10">
    <source>
        <dbReference type="SAM" id="SignalP"/>
    </source>
</evidence>
<dbReference type="GO" id="GO:0016162">
    <property type="term" value="F:cellulose 1,4-beta-cellobiosidase activity"/>
    <property type="evidence" value="ECO:0007669"/>
    <property type="project" value="UniProtKB-EC"/>
</dbReference>
<evidence type="ECO:0000256" key="6">
    <source>
        <dbReference type="ARBA" id="ARBA00023277"/>
    </source>
</evidence>
<evidence type="ECO:0000313" key="12">
    <source>
        <dbReference type="Proteomes" id="UP000237631"/>
    </source>
</evidence>
<reference evidence="12" key="1">
    <citation type="journal article" date="2017" name="bioRxiv">
        <title>Conservation of a gene cluster reveals novel cercosporin biosynthetic mechanisms and extends production to the genus Colletotrichum.</title>
        <authorList>
            <person name="de Jonge R."/>
            <person name="Ebert M.K."/>
            <person name="Huitt-Roehl C.R."/>
            <person name="Pal P."/>
            <person name="Suttle J.C."/>
            <person name="Spanner R.E."/>
            <person name="Neubauer J.D."/>
            <person name="Jurick W.M.II."/>
            <person name="Stott K.A."/>
            <person name="Secor G.A."/>
            <person name="Thomma B.P.H.J."/>
            <person name="Van de Peer Y."/>
            <person name="Townsend C.A."/>
            <person name="Bolton M.D."/>
        </authorList>
    </citation>
    <scope>NUCLEOTIDE SEQUENCE [LARGE SCALE GENOMIC DNA]</scope>
    <source>
        <strain evidence="12">CBS538.71</strain>
    </source>
</reference>
<evidence type="ECO:0000256" key="9">
    <source>
        <dbReference type="RuleBase" id="RU361164"/>
    </source>
</evidence>
<gene>
    <name evidence="11" type="ORF">CBER1_07205</name>
</gene>
<proteinExistence type="inferred from homology"/>
<dbReference type="InterPro" id="IPR037019">
    <property type="entry name" value="Glyco_hydro_7_sf"/>
</dbReference>
<evidence type="ECO:0000256" key="7">
    <source>
        <dbReference type="ARBA" id="ARBA00023295"/>
    </source>
</evidence>
<dbReference type="Proteomes" id="UP000237631">
    <property type="component" value="Unassembled WGS sequence"/>
</dbReference>
<evidence type="ECO:0000256" key="8">
    <source>
        <dbReference type="ARBA" id="ARBA00023326"/>
    </source>
</evidence>
<dbReference type="FunFam" id="2.70.100.10:FF:000001">
    <property type="entry name" value="Glucanase"/>
    <property type="match status" value="1"/>
</dbReference>
<feature type="signal peptide" evidence="10">
    <location>
        <begin position="1"/>
        <end position="18"/>
    </location>
</feature>
<dbReference type="InterPro" id="IPR013320">
    <property type="entry name" value="ConA-like_dom_sf"/>
</dbReference>
<dbReference type="SUPFAM" id="SSF49899">
    <property type="entry name" value="Concanavalin A-like lectins/glucanases"/>
    <property type="match status" value="1"/>
</dbReference>
<evidence type="ECO:0000256" key="5">
    <source>
        <dbReference type="ARBA" id="ARBA00023001"/>
    </source>
</evidence>
<accession>A0A2S6BRZ8</accession>
<dbReference type="Pfam" id="PF00840">
    <property type="entry name" value="Glyco_hydro_7"/>
    <property type="match status" value="1"/>
</dbReference>
<keyword evidence="12" id="KW-1185">Reference proteome</keyword>
<sequence>MLHEAIIAAIGLAGLAKGQKVGTVNPEVHPKLPMSQCTASGCTTLNTEITLDSNWRWLHTTNGYTNCYTGNTFDPSICSSASACAANCAVDGADYPGTYGIRASGNALTLGFKTGSNVGSRNYLMDPSGTAYKVFKLKNKEFTFDVDVSNLPCGVNGALYFAEMPANGGAAPAGAKYGTGYCDAQCPRDLKFVNGVANSDSWTPSNGDPNSGTGRLGACCAEMDIWEANSISNAYTPHPCQGSGLQTCNSDQQCGAEPYRYEGLCDRDGCDFNPYRAGNTSFYGPGKTIDTRQKMTVVTQFITTDGTDNGQLKEIRRVYKQGNRVIQNSVSDLQGVDDSNSLTDKFCTQQKNLFGDNQDFARKGGMAKMGDAMGRGMVLVMSIWDDHYASMLWLDGTYPIGGSGPGVVRGTCDSTSGLPKNVEANFPGSSVTFSNIKFGSIGSTYTN</sequence>
<evidence type="ECO:0000313" key="11">
    <source>
        <dbReference type="EMBL" id="PPJ50236.1"/>
    </source>
</evidence>
<keyword evidence="8 9" id="KW-0624">Polysaccharide degradation</keyword>
<dbReference type="PANTHER" id="PTHR33753:SF2">
    <property type="entry name" value="GLYCOSIDE HYDROLASE FAMILY 7 PROTEIN"/>
    <property type="match status" value="1"/>
</dbReference>
<evidence type="ECO:0000256" key="4">
    <source>
        <dbReference type="ARBA" id="ARBA00022801"/>
    </source>
</evidence>
<keyword evidence="7 9" id="KW-0326">Glycosidase</keyword>
<dbReference type="EMBL" id="PNEN01001790">
    <property type="protein sequence ID" value="PPJ50236.1"/>
    <property type="molecule type" value="Genomic_DNA"/>
</dbReference>
<protein>
    <recommendedName>
        <fullName evidence="9">Glucanase</fullName>
        <ecNumber evidence="9">3.2.1.-</ecNumber>
    </recommendedName>
</protein>
<dbReference type="GO" id="GO:0030245">
    <property type="term" value="P:cellulose catabolic process"/>
    <property type="evidence" value="ECO:0007669"/>
    <property type="project" value="UniProtKB-KW"/>
</dbReference>
<dbReference type="CDD" id="cd07999">
    <property type="entry name" value="GH7_CBH_EG"/>
    <property type="match status" value="1"/>
</dbReference>
<evidence type="ECO:0000256" key="1">
    <source>
        <dbReference type="ARBA" id="ARBA00001641"/>
    </source>
</evidence>
<dbReference type="InterPro" id="IPR001722">
    <property type="entry name" value="Glyco_hydro_7"/>
</dbReference>
<dbReference type="EC" id="3.2.1.-" evidence="9"/>
<evidence type="ECO:0000256" key="2">
    <source>
        <dbReference type="ARBA" id="ARBA00006044"/>
    </source>
</evidence>
<comment type="catalytic activity">
    <reaction evidence="1">
        <text>Hydrolysis of (1-&gt;4)-beta-D-glucosidic linkages in cellulose and cellotetraose, releasing cellobiose from the non-reducing ends of the chains.</text>
        <dbReference type="EC" id="3.2.1.91"/>
    </reaction>
</comment>
<dbReference type="Gene3D" id="2.70.100.10">
    <property type="entry name" value="Glycoside hydrolase, family 7, domain"/>
    <property type="match status" value="1"/>
</dbReference>
<keyword evidence="5 9" id="KW-0136">Cellulose degradation</keyword>
<evidence type="ECO:0000256" key="3">
    <source>
        <dbReference type="ARBA" id="ARBA00022729"/>
    </source>
</evidence>
<dbReference type="PANTHER" id="PTHR33753">
    <property type="entry name" value="1,4-BETA-D-GLUCAN CELLOBIOHYDROLASE B"/>
    <property type="match status" value="1"/>
</dbReference>
<dbReference type="AlphaFoldDB" id="A0A2S6BRZ8"/>